<name>A0A8X6XC51_9ARAC</name>
<dbReference type="Proteomes" id="UP000886998">
    <property type="component" value="Unassembled WGS sequence"/>
</dbReference>
<evidence type="ECO:0000313" key="1">
    <source>
        <dbReference type="EMBL" id="GFY50022.1"/>
    </source>
</evidence>
<keyword evidence="2" id="KW-1185">Reference proteome</keyword>
<protein>
    <submittedName>
        <fullName evidence="1">Uncharacterized protein</fullName>
    </submittedName>
</protein>
<proteinExistence type="predicted"/>
<sequence>MIRRLVLFLISQNKCLQPGPRDIREMLDGLRNSSVLQTLIGPLISRGTTQVEKYRFYPLLIVRWSVFQHSSSHSLDAFNLHTGGSWTQRGRGCASVILPHTLNPLYGTKKGV</sequence>
<organism evidence="1 2">
    <name type="scientific">Trichonephila inaurata madagascariensis</name>
    <dbReference type="NCBI Taxonomy" id="2747483"/>
    <lineage>
        <taxon>Eukaryota</taxon>
        <taxon>Metazoa</taxon>
        <taxon>Ecdysozoa</taxon>
        <taxon>Arthropoda</taxon>
        <taxon>Chelicerata</taxon>
        <taxon>Arachnida</taxon>
        <taxon>Araneae</taxon>
        <taxon>Araneomorphae</taxon>
        <taxon>Entelegynae</taxon>
        <taxon>Araneoidea</taxon>
        <taxon>Nephilidae</taxon>
        <taxon>Trichonephila</taxon>
        <taxon>Trichonephila inaurata</taxon>
    </lineage>
</organism>
<accession>A0A8X6XC51</accession>
<dbReference type="AlphaFoldDB" id="A0A8X6XC51"/>
<evidence type="ECO:0000313" key="2">
    <source>
        <dbReference type="Proteomes" id="UP000886998"/>
    </source>
</evidence>
<comment type="caution">
    <text evidence="1">The sequence shown here is derived from an EMBL/GenBank/DDBJ whole genome shotgun (WGS) entry which is preliminary data.</text>
</comment>
<reference evidence="1" key="1">
    <citation type="submission" date="2020-08" db="EMBL/GenBank/DDBJ databases">
        <title>Multicomponent nature underlies the extraordinary mechanical properties of spider dragline silk.</title>
        <authorList>
            <person name="Kono N."/>
            <person name="Nakamura H."/>
            <person name="Mori M."/>
            <person name="Yoshida Y."/>
            <person name="Ohtoshi R."/>
            <person name="Malay A.D."/>
            <person name="Moran D.A.P."/>
            <person name="Tomita M."/>
            <person name="Numata K."/>
            <person name="Arakawa K."/>
        </authorList>
    </citation>
    <scope>NUCLEOTIDE SEQUENCE</scope>
</reference>
<dbReference type="EMBL" id="BMAV01007266">
    <property type="protein sequence ID" value="GFY50022.1"/>
    <property type="molecule type" value="Genomic_DNA"/>
</dbReference>
<gene>
    <name evidence="1" type="ORF">TNIN_147791</name>
</gene>